<evidence type="ECO:0000313" key="3">
    <source>
        <dbReference type="Proteomes" id="UP000053144"/>
    </source>
</evidence>
<feature type="compositionally biased region" description="Polar residues" evidence="1">
    <location>
        <begin position="143"/>
        <end position="162"/>
    </location>
</feature>
<dbReference type="EMBL" id="CM003379">
    <property type="protein sequence ID" value="KOM52840.1"/>
    <property type="molecule type" value="Genomic_DNA"/>
</dbReference>
<dbReference type="STRING" id="3914.A0A0L9VCQ2"/>
<dbReference type="Proteomes" id="UP000053144">
    <property type="component" value="Chromosome 9"/>
</dbReference>
<feature type="compositionally biased region" description="Basic and acidic residues" evidence="1">
    <location>
        <begin position="163"/>
        <end position="175"/>
    </location>
</feature>
<gene>
    <name evidence="2" type="ORF">LR48_Vigan09g149900</name>
</gene>
<dbReference type="InterPro" id="IPR007268">
    <property type="entry name" value="Rad9/Ddc1"/>
</dbReference>
<evidence type="ECO:0000313" key="2">
    <source>
        <dbReference type="EMBL" id="KOM52840.1"/>
    </source>
</evidence>
<proteinExistence type="predicted"/>
<dbReference type="PANTHER" id="PTHR15237">
    <property type="entry name" value="DNA REPAIR PROTEIN RAD9"/>
    <property type="match status" value="1"/>
</dbReference>
<dbReference type="GO" id="GO:0031573">
    <property type="term" value="P:mitotic intra-S DNA damage checkpoint signaling"/>
    <property type="evidence" value="ECO:0007669"/>
    <property type="project" value="TreeGrafter"/>
</dbReference>
<protein>
    <submittedName>
        <fullName evidence="2">Uncharacterized protein</fullName>
    </submittedName>
</protein>
<evidence type="ECO:0000256" key="1">
    <source>
        <dbReference type="SAM" id="MobiDB-lite"/>
    </source>
</evidence>
<organism evidence="2 3">
    <name type="scientific">Phaseolus angularis</name>
    <name type="common">Azuki bean</name>
    <name type="synonym">Vigna angularis</name>
    <dbReference type="NCBI Taxonomy" id="3914"/>
    <lineage>
        <taxon>Eukaryota</taxon>
        <taxon>Viridiplantae</taxon>
        <taxon>Streptophyta</taxon>
        <taxon>Embryophyta</taxon>
        <taxon>Tracheophyta</taxon>
        <taxon>Spermatophyta</taxon>
        <taxon>Magnoliopsida</taxon>
        <taxon>eudicotyledons</taxon>
        <taxon>Gunneridae</taxon>
        <taxon>Pentapetalae</taxon>
        <taxon>rosids</taxon>
        <taxon>fabids</taxon>
        <taxon>Fabales</taxon>
        <taxon>Fabaceae</taxon>
        <taxon>Papilionoideae</taxon>
        <taxon>50 kb inversion clade</taxon>
        <taxon>NPAAA clade</taxon>
        <taxon>indigoferoid/millettioid clade</taxon>
        <taxon>Phaseoleae</taxon>
        <taxon>Vigna</taxon>
    </lineage>
</organism>
<feature type="compositionally biased region" description="Acidic residues" evidence="1">
    <location>
        <begin position="191"/>
        <end position="203"/>
    </location>
</feature>
<reference evidence="3" key="1">
    <citation type="journal article" date="2015" name="Proc. Natl. Acad. Sci. U.S.A.">
        <title>Genome sequencing of adzuki bean (Vigna angularis) provides insight into high starch and low fat accumulation and domestication.</title>
        <authorList>
            <person name="Yang K."/>
            <person name="Tian Z."/>
            <person name="Chen C."/>
            <person name="Luo L."/>
            <person name="Zhao B."/>
            <person name="Wang Z."/>
            <person name="Yu L."/>
            <person name="Li Y."/>
            <person name="Sun Y."/>
            <person name="Li W."/>
            <person name="Chen Y."/>
            <person name="Li Y."/>
            <person name="Zhang Y."/>
            <person name="Ai D."/>
            <person name="Zhao J."/>
            <person name="Shang C."/>
            <person name="Ma Y."/>
            <person name="Wu B."/>
            <person name="Wang M."/>
            <person name="Gao L."/>
            <person name="Sun D."/>
            <person name="Zhang P."/>
            <person name="Guo F."/>
            <person name="Wang W."/>
            <person name="Li Y."/>
            <person name="Wang J."/>
            <person name="Varshney R.K."/>
            <person name="Wang J."/>
            <person name="Ling H.Q."/>
            <person name="Wan P."/>
        </authorList>
    </citation>
    <scope>NUCLEOTIDE SEQUENCE</scope>
    <source>
        <strain evidence="3">cv. Jingnong 6</strain>
    </source>
</reference>
<dbReference type="PANTHER" id="PTHR15237:SF0">
    <property type="entry name" value="CELL CYCLE CHECKPOINT CONTROL PROTEIN"/>
    <property type="match status" value="1"/>
</dbReference>
<name>A0A0L9VCQ2_PHAAN</name>
<accession>A0A0L9VCQ2</accession>
<dbReference type="GO" id="GO:0000076">
    <property type="term" value="P:DNA replication checkpoint signaling"/>
    <property type="evidence" value="ECO:0007669"/>
    <property type="project" value="TreeGrafter"/>
</dbReference>
<dbReference type="GO" id="GO:0006281">
    <property type="term" value="P:DNA repair"/>
    <property type="evidence" value="ECO:0007669"/>
    <property type="project" value="TreeGrafter"/>
</dbReference>
<feature type="region of interest" description="Disordered" evidence="1">
    <location>
        <begin position="143"/>
        <end position="217"/>
    </location>
</feature>
<dbReference type="GO" id="GO:0030896">
    <property type="term" value="C:checkpoint clamp complex"/>
    <property type="evidence" value="ECO:0007669"/>
    <property type="project" value="InterPro"/>
</dbReference>
<dbReference type="AlphaFoldDB" id="A0A0L9VCQ2"/>
<sequence>MAFLSFCEGCELDIHLHFEKAGEPVLLAPKFGLEDGSHSNFDATLVLATMLISQLHEGAVSEPPTGATRAHPHTEERNASYMQQENCRANASSELPSDHTRIWSDLSASAFKSISPLEERQAQGETVLNDDGGREIQRISTMQISRVTSVAGNNPIDSNLPTEKNHGPEPQDGLRDNVQAISQHHRSNWIDAEEDDEDEEEQNEQYIQSTPPYYEEH</sequence>
<dbReference type="GO" id="GO:0071479">
    <property type="term" value="P:cellular response to ionizing radiation"/>
    <property type="evidence" value="ECO:0007669"/>
    <property type="project" value="TreeGrafter"/>
</dbReference>
<dbReference type="Gramene" id="KOM52840">
    <property type="protein sequence ID" value="KOM52840"/>
    <property type="gene ID" value="LR48_Vigan09g149900"/>
</dbReference>
<dbReference type="Pfam" id="PF04139">
    <property type="entry name" value="Rad9"/>
    <property type="match status" value="1"/>
</dbReference>